<accession>D3BPQ6</accession>
<dbReference type="InParanoid" id="D3BPQ6"/>
<keyword evidence="2" id="KW-0732">Signal</keyword>
<dbReference type="GeneID" id="31365395"/>
<dbReference type="FunCoup" id="D3BPQ6">
    <property type="interactions" value="421"/>
</dbReference>
<dbReference type="OMA" id="HASIFFH"/>
<protein>
    <submittedName>
        <fullName evidence="3">Uncharacterized protein</fullName>
    </submittedName>
</protein>
<evidence type="ECO:0000313" key="4">
    <source>
        <dbReference type="Proteomes" id="UP000001396"/>
    </source>
</evidence>
<keyword evidence="4" id="KW-1185">Reference proteome</keyword>
<dbReference type="AlphaFoldDB" id="D3BPQ6"/>
<evidence type="ECO:0000256" key="2">
    <source>
        <dbReference type="SAM" id="SignalP"/>
    </source>
</evidence>
<dbReference type="Proteomes" id="UP000001396">
    <property type="component" value="Unassembled WGS sequence"/>
</dbReference>
<evidence type="ECO:0000313" key="3">
    <source>
        <dbReference type="EMBL" id="EFA76618.1"/>
    </source>
</evidence>
<gene>
    <name evidence="3" type="ORF">PPL_09923</name>
</gene>
<organism evidence="3 4">
    <name type="scientific">Heterostelium pallidum (strain ATCC 26659 / Pp 5 / PN500)</name>
    <name type="common">Cellular slime mold</name>
    <name type="synonym">Polysphondylium pallidum</name>
    <dbReference type="NCBI Taxonomy" id="670386"/>
    <lineage>
        <taxon>Eukaryota</taxon>
        <taxon>Amoebozoa</taxon>
        <taxon>Evosea</taxon>
        <taxon>Eumycetozoa</taxon>
        <taxon>Dictyostelia</taxon>
        <taxon>Acytosteliales</taxon>
        <taxon>Acytosteliaceae</taxon>
        <taxon>Heterostelium</taxon>
    </lineage>
</organism>
<feature type="region of interest" description="Disordered" evidence="1">
    <location>
        <begin position="401"/>
        <end position="435"/>
    </location>
</feature>
<feature type="chain" id="PRO_5003041914" evidence="2">
    <location>
        <begin position="20"/>
        <end position="478"/>
    </location>
</feature>
<sequence length="478" mass="50779">MKIQSTLLIFSLLIGSIAAQIDPTCQVYKLNGAQLDKYGPIPLGGSAITFNDTNIPGGVTSFNFSSASGKMDNAGITLTITGTLIPSNGAAVPTMDVMMVFHKLQSGTPKKELTANAYVPVGPVDTSKWQYYELDSSVSQFKVHGGVADGMVVLLNTHMDMPMQVGIGASGKNVNNGASGWFNFKFMKNGVLNYTSDMVVDINVDITCQQEPSCDSGNFEPTAAQGYPLGGQAIFVSASDLSPFGGNSRFDFVDHSSLFSFYTNKTELFFSGRLAPLGKSEPLLTCNFHWKQNMDPNNHPKLEQPSSVYVPIGTIDPSLWTYYDIDVVASLCKSKDMTIKITGQKMMPMQVGKGANGKNSNYGCSVWLDYSVILPNGTVIQDPSDVFDINVDLACAAITGPAPTAAPTTPTPTTPTPTTPAPTTPTPSNPSSTTGIHSLKSMKFKIGSTSSSPINTASSTCGQLTEYTSTGSGKFTIN</sequence>
<feature type="compositionally biased region" description="Pro residues" evidence="1">
    <location>
        <begin position="409"/>
        <end position="428"/>
    </location>
</feature>
<comment type="caution">
    <text evidence="3">The sequence shown here is derived from an EMBL/GenBank/DDBJ whole genome shotgun (WGS) entry which is preliminary data.</text>
</comment>
<dbReference type="EMBL" id="ADBJ01000045">
    <property type="protein sequence ID" value="EFA76618.1"/>
    <property type="molecule type" value="Genomic_DNA"/>
</dbReference>
<evidence type="ECO:0000256" key="1">
    <source>
        <dbReference type="SAM" id="MobiDB-lite"/>
    </source>
</evidence>
<proteinExistence type="predicted"/>
<dbReference type="RefSeq" id="XP_020428750.1">
    <property type="nucleotide sequence ID" value="XM_020580710.1"/>
</dbReference>
<reference evidence="3 4" key="1">
    <citation type="journal article" date="2011" name="Genome Res.">
        <title>Phylogeny-wide analysis of social amoeba genomes highlights ancient origins for complex intercellular communication.</title>
        <authorList>
            <person name="Heidel A.J."/>
            <person name="Lawal H.M."/>
            <person name="Felder M."/>
            <person name="Schilde C."/>
            <person name="Helps N.R."/>
            <person name="Tunggal B."/>
            <person name="Rivero F."/>
            <person name="John U."/>
            <person name="Schleicher M."/>
            <person name="Eichinger L."/>
            <person name="Platzer M."/>
            <person name="Noegel A.A."/>
            <person name="Schaap P."/>
            <person name="Gloeckner G."/>
        </authorList>
    </citation>
    <scope>NUCLEOTIDE SEQUENCE [LARGE SCALE GENOMIC DNA]</scope>
    <source>
        <strain evidence="4">ATCC 26659 / Pp 5 / PN500</strain>
    </source>
</reference>
<feature type="signal peptide" evidence="2">
    <location>
        <begin position="1"/>
        <end position="19"/>
    </location>
</feature>
<name>D3BPQ6_HETP5</name>